<keyword evidence="4" id="KW-1185">Reference proteome</keyword>
<protein>
    <recommendedName>
        <fullName evidence="2">Porin domain-containing protein</fullName>
    </recommendedName>
</protein>
<dbReference type="STRING" id="1579316.RC74_05450"/>
<proteinExistence type="predicted"/>
<dbReference type="GO" id="GO:0015288">
    <property type="term" value="F:porin activity"/>
    <property type="evidence" value="ECO:0007669"/>
    <property type="project" value="InterPro"/>
</dbReference>
<dbReference type="GO" id="GO:0016020">
    <property type="term" value="C:membrane"/>
    <property type="evidence" value="ECO:0007669"/>
    <property type="project" value="InterPro"/>
</dbReference>
<organism evidence="3 4">
    <name type="scientific">Falsihalocynthiibacter arcticus</name>
    <dbReference type="NCBI Taxonomy" id="1579316"/>
    <lineage>
        <taxon>Bacteria</taxon>
        <taxon>Pseudomonadati</taxon>
        <taxon>Pseudomonadota</taxon>
        <taxon>Alphaproteobacteria</taxon>
        <taxon>Rhodobacterales</taxon>
        <taxon>Roseobacteraceae</taxon>
        <taxon>Falsihalocynthiibacter</taxon>
    </lineage>
</organism>
<dbReference type="InterPro" id="IPR023614">
    <property type="entry name" value="Porin_dom_sf"/>
</dbReference>
<dbReference type="Pfam" id="PF13609">
    <property type="entry name" value="Porin_4"/>
    <property type="match status" value="1"/>
</dbReference>
<sequence length="335" mass="33885">MKNLLIATTALVATAGVAAADISVSGDGRMGLVYNSQDTLLSGDSNIKISSRLRIGFSASGETDNGLSFGGFIRADNAGFNFDGGGGVNGRAGSVFISGSFGKLSMGDVDGAAKAAVGQVSGIGYTNLSDINEITYLNSGTDLNGDGSDDTLYPTPSALYEYAAGSTVFYVGIGQIGTQIGTVSLPGGGFAVGEVGQSYSVGAKWSNDNGLTISGGYEATNDVAGTGDASDWVLGAQWTNGTWGVKGIYLQGEWAGFGDVRQYAVSGDWTTGATTVTAFVTRKELEDFDLDTTSFGLGAAYDLGGGATLAGGIASVTPLAGDDYTVGDLGVKFNF</sequence>
<name>A0A126UXL1_9RHOB</name>
<evidence type="ECO:0000256" key="1">
    <source>
        <dbReference type="SAM" id="SignalP"/>
    </source>
</evidence>
<accession>A0A126UXL1</accession>
<evidence type="ECO:0000259" key="2">
    <source>
        <dbReference type="Pfam" id="PF13609"/>
    </source>
</evidence>
<dbReference type="InterPro" id="IPR033900">
    <property type="entry name" value="Gram_neg_porin_domain"/>
</dbReference>
<gene>
    <name evidence="3" type="ORF">RC74_05450</name>
</gene>
<evidence type="ECO:0000313" key="4">
    <source>
        <dbReference type="Proteomes" id="UP000070371"/>
    </source>
</evidence>
<dbReference type="SUPFAM" id="SSF56935">
    <property type="entry name" value="Porins"/>
    <property type="match status" value="1"/>
</dbReference>
<feature type="chain" id="PRO_5007443531" description="Porin domain-containing protein" evidence="1">
    <location>
        <begin position="20"/>
        <end position="335"/>
    </location>
</feature>
<keyword evidence="1" id="KW-0732">Signal</keyword>
<dbReference type="Gene3D" id="2.40.160.10">
    <property type="entry name" value="Porin"/>
    <property type="match status" value="1"/>
</dbReference>
<evidence type="ECO:0000313" key="3">
    <source>
        <dbReference type="EMBL" id="AML50801.1"/>
    </source>
</evidence>
<feature type="domain" description="Porin" evidence="2">
    <location>
        <begin position="7"/>
        <end position="315"/>
    </location>
</feature>
<dbReference type="KEGG" id="hat:RC74_05450"/>
<dbReference type="RefSeq" id="WP_039003360.1">
    <property type="nucleotide sequence ID" value="NZ_CP014327.1"/>
</dbReference>
<dbReference type="AlphaFoldDB" id="A0A126UXL1"/>
<dbReference type="OrthoDB" id="7326315at2"/>
<dbReference type="EMBL" id="CP014327">
    <property type="protein sequence ID" value="AML50801.1"/>
    <property type="molecule type" value="Genomic_DNA"/>
</dbReference>
<reference evidence="3 4" key="1">
    <citation type="submission" date="2016-02" db="EMBL/GenBank/DDBJ databases">
        <title>Complete genome sequence of Halocynthiibacter arcticus PAMC 20958t from arctic marine sediment.</title>
        <authorList>
            <person name="Lee Y.M."/>
            <person name="Baek K."/>
            <person name="Lee H.K."/>
            <person name="Shin S.C."/>
        </authorList>
    </citation>
    <scope>NUCLEOTIDE SEQUENCE [LARGE SCALE GENOMIC DNA]</scope>
    <source>
        <strain evidence="3">PAMC 20958</strain>
    </source>
</reference>
<dbReference type="Proteomes" id="UP000070371">
    <property type="component" value="Chromosome"/>
</dbReference>
<feature type="signal peptide" evidence="1">
    <location>
        <begin position="1"/>
        <end position="19"/>
    </location>
</feature>